<dbReference type="SUPFAM" id="SSF48403">
    <property type="entry name" value="Ankyrin repeat"/>
    <property type="match status" value="1"/>
</dbReference>
<proteinExistence type="predicted"/>
<dbReference type="InterPro" id="IPR002110">
    <property type="entry name" value="Ankyrin_rpt"/>
</dbReference>
<keyword evidence="1" id="KW-0677">Repeat</keyword>
<dbReference type="Pfam" id="PF12796">
    <property type="entry name" value="Ank_2"/>
    <property type="match status" value="1"/>
</dbReference>
<dbReference type="EMBL" id="HBNR01000344">
    <property type="protein sequence ID" value="CAE4560638.1"/>
    <property type="molecule type" value="Transcribed_RNA"/>
</dbReference>
<reference evidence="4" key="1">
    <citation type="submission" date="2021-01" db="EMBL/GenBank/DDBJ databases">
        <authorList>
            <person name="Corre E."/>
            <person name="Pelletier E."/>
            <person name="Niang G."/>
            <person name="Scheremetjew M."/>
            <person name="Finn R."/>
            <person name="Kale V."/>
            <person name="Holt S."/>
            <person name="Cochrane G."/>
            <person name="Meng A."/>
            <person name="Brown T."/>
            <person name="Cohen L."/>
        </authorList>
    </citation>
    <scope>NUCLEOTIDE SEQUENCE</scope>
    <source>
        <strain evidence="4">CCMP3105</strain>
    </source>
</reference>
<protein>
    <submittedName>
        <fullName evidence="4">Uncharacterized protein</fullName>
    </submittedName>
</protein>
<feature type="repeat" description="ANK" evidence="3">
    <location>
        <begin position="264"/>
        <end position="296"/>
    </location>
</feature>
<gene>
    <name evidence="4" type="ORF">AMON00008_LOCUS257</name>
</gene>
<organism evidence="4">
    <name type="scientific">Alexandrium monilatum</name>
    <dbReference type="NCBI Taxonomy" id="311494"/>
    <lineage>
        <taxon>Eukaryota</taxon>
        <taxon>Sar</taxon>
        <taxon>Alveolata</taxon>
        <taxon>Dinophyceae</taxon>
        <taxon>Gonyaulacales</taxon>
        <taxon>Pyrocystaceae</taxon>
        <taxon>Alexandrium</taxon>
    </lineage>
</organism>
<dbReference type="SMART" id="SM00248">
    <property type="entry name" value="ANK"/>
    <property type="match status" value="5"/>
</dbReference>
<accession>A0A7S4PRU0</accession>
<feature type="repeat" description="ANK" evidence="3">
    <location>
        <begin position="230"/>
        <end position="253"/>
    </location>
</feature>
<dbReference type="Gene3D" id="1.25.40.20">
    <property type="entry name" value="Ankyrin repeat-containing domain"/>
    <property type="match status" value="1"/>
</dbReference>
<evidence type="ECO:0000256" key="3">
    <source>
        <dbReference type="PROSITE-ProRule" id="PRU00023"/>
    </source>
</evidence>
<dbReference type="AlphaFoldDB" id="A0A7S4PRU0"/>
<keyword evidence="2 3" id="KW-0040">ANK repeat</keyword>
<dbReference type="PROSITE" id="PS50297">
    <property type="entry name" value="ANK_REP_REGION"/>
    <property type="match status" value="3"/>
</dbReference>
<sequence length="355" mass="39060">MLCSTDESAAKIAPRLLVARMLSRAIARLGLLDAVVQGLGWLPEAEEVPCCLGTAGSPEAEGDEMEIRDLAREVCGRLLQACVLAAGVDTHVVAHLLLLQAYRRAGRRRFDEDELLQPLCLRLCGPVDWARCAACSLSLRVVSGVSNPRVVMQWLRGHSDESRKDTLRLAIQHNVIGLMQPVMEARADVNCTFEQFWFRTPLHRASSRGHKEVCKLLLSLRADSTRRDSHGAAPIHLVASKGRLPIVDLLLRHDPSSVAAVDNSGRTPCHMAALKGHLAVVQHLVGAGAGIAAQSLDGRMPVDMARRGQHLEIIKFLEDSSHHREQVEQARPAARRVLERLFSLTLQTLADEEHH</sequence>
<dbReference type="PROSITE" id="PS50088">
    <property type="entry name" value="ANK_REPEAT"/>
    <property type="match status" value="3"/>
</dbReference>
<evidence type="ECO:0000256" key="2">
    <source>
        <dbReference type="ARBA" id="ARBA00023043"/>
    </source>
</evidence>
<dbReference type="InterPro" id="IPR050776">
    <property type="entry name" value="Ank_Repeat/CDKN_Inhibitor"/>
</dbReference>
<name>A0A7S4PRU0_9DINO</name>
<evidence type="ECO:0000256" key="1">
    <source>
        <dbReference type="ARBA" id="ARBA00022737"/>
    </source>
</evidence>
<dbReference type="PANTHER" id="PTHR24201">
    <property type="entry name" value="ANK_REP_REGION DOMAIN-CONTAINING PROTEIN"/>
    <property type="match status" value="1"/>
</dbReference>
<evidence type="ECO:0000313" key="4">
    <source>
        <dbReference type="EMBL" id="CAE4560638.1"/>
    </source>
</evidence>
<feature type="repeat" description="ANK" evidence="3">
    <location>
        <begin position="199"/>
        <end position="229"/>
    </location>
</feature>
<dbReference type="InterPro" id="IPR036770">
    <property type="entry name" value="Ankyrin_rpt-contain_sf"/>
</dbReference>